<evidence type="ECO:0000256" key="1">
    <source>
        <dbReference type="SAM" id="Phobius"/>
    </source>
</evidence>
<feature type="transmembrane region" description="Helical" evidence="1">
    <location>
        <begin position="7"/>
        <end position="29"/>
    </location>
</feature>
<reference evidence="2 3" key="1">
    <citation type="journal article" date="2015" name="Genome Announc.">
        <title>Genome Sequences of Two Pandoraea pnomenusa Isolates Recovered 11 Months Apart from a Cystic Fibrosis Patient.</title>
        <authorList>
            <person name="Ee R."/>
            <person name="Ambrose M."/>
            <person name="Lazenby J."/>
            <person name="Williams P."/>
            <person name="Chan K.G."/>
            <person name="Roddam L."/>
        </authorList>
    </citation>
    <scope>NUCLEOTIDE SEQUENCE [LARGE SCALE GENOMIC DNA]</scope>
    <source>
        <strain evidence="2 3">6399</strain>
    </source>
</reference>
<accession>A0ABX6HYI6</accession>
<gene>
    <name evidence="2" type="ORF">PI93_023800</name>
</gene>
<dbReference type="EMBL" id="CP047385">
    <property type="protein sequence ID" value="QHF15330.1"/>
    <property type="molecule type" value="Genomic_DNA"/>
</dbReference>
<sequence>MRIGQSGIFLISAAIAVGIVGMLITFFGVQQSRQMRIERAERIGESLKVIGNAVETFTVKHHGDIEKVLSGTTGSFSAGGETFTVKGTPGPGATTEIADLNATRLIKALALPGVGATPPRGVGEYRLHVYRICDAGSTSSCRIETLAYLTEPIKKLYSSEPDLSLAIVAAKKIGVYGGLSTPDNAGEFRFIEQVNGALPVANPLGRPGLIAMRGGSQTKDLNNVVTRDGSRAMTGDLNFMDPNTSQKHSIVGVHNIKAEGALDVGQLNIADKAVARELNAATLSTDSLTTKGPSRFGGSLDMGKENVTNAKTIEAQEVKSKRLRSTSGIVELNEVQAVNDECKGSGIAVNGDGRVLSCQPDDKSTTGRLWKLSGTANSKADVPDNVLMAIAKETITDMVLVGIGRGERWNISKVPVGGTAWIGGNRYRPALNGYSASNVVLCGFSSRSESHVGSRWSNKPAKLERDSAGKYTLAGASKHPLLCLWRYDTNAARQSKYYGAQGAVFKVDELFDVKGVVNYSSDHVEFERWLADLTLGLGGIDMNRVGTHVIGKRVWYPSNFERLALDTGYFIKKARMCNVETFFRVRGDNVEYGLGSLHAETRNDGMYVSYSNLPFSNYLRATCRFDSLQDVRDAGFDEVL</sequence>
<protein>
    <recommendedName>
        <fullName evidence="4">Shufflon system plasmid conjugative transfer pilus tip adhesin PilV</fullName>
    </recommendedName>
</protein>
<proteinExistence type="predicted"/>
<name>A0ABX6HYI6_9BURK</name>
<keyword evidence="1" id="KW-1133">Transmembrane helix</keyword>
<evidence type="ECO:0000313" key="3">
    <source>
        <dbReference type="Proteomes" id="UP000035080"/>
    </source>
</evidence>
<evidence type="ECO:0000313" key="2">
    <source>
        <dbReference type="EMBL" id="QHF15330.1"/>
    </source>
</evidence>
<evidence type="ECO:0008006" key="4">
    <source>
        <dbReference type="Google" id="ProtNLM"/>
    </source>
</evidence>
<dbReference type="Proteomes" id="UP000035080">
    <property type="component" value="Chromosome"/>
</dbReference>
<keyword evidence="1" id="KW-0472">Membrane</keyword>
<keyword evidence="1" id="KW-0812">Transmembrane</keyword>
<keyword evidence="3" id="KW-1185">Reference proteome</keyword>
<dbReference type="RefSeq" id="WP_039366565.1">
    <property type="nucleotide sequence ID" value="NZ_CP047385.1"/>
</dbReference>
<organism evidence="2 3">
    <name type="scientific">Pandoraea fibrosis</name>
    <dbReference type="NCBI Taxonomy" id="1891094"/>
    <lineage>
        <taxon>Bacteria</taxon>
        <taxon>Pseudomonadati</taxon>
        <taxon>Pseudomonadota</taxon>
        <taxon>Betaproteobacteria</taxon>
        <taxon>Burkholderiales</taxon>
        <taxon>Burkholderiaceae</taxon>
        <taxon>Pandoraea</taxon>
    </lineage>
</organism>